<evidence type="ECO:0000313" key="2">
    <source>
        <dbReference type="Proteomes" id="UP000320231"/>
    </source>
</evidence>
<organism evidence="1 2">
    <name type="scientific">Vreelandella sulfidaeris</name>
    <dbReference type="NCBI Taxonomy" id="115553"/>
    <lineage>
        <taxon>Bacteria</taxon>
        <taxon>Pseudomonadati</taxon>
        <taxon>Pseudomonadota</taxon>
        <taxon>Gammaproteobacteria</taxon>
        <taxon>Oceanospirillales</taxon>
        <taxon>Halomonadaceae</taxon>
        <taxon>Vreelandella</taxon>
    </lineage>
</organism>
<dbReference type="AlphaFoldDB" id="A0A455UC05"/>
<dbReference type="EMBL" id="AP019514">
    <property type="protein sequence ID" value="BBI60754.1"/>
    <property type="molecule type" value="Genomic_DNA"/>
</dbReference>
<reference evidence="1 2" key="1">
    <citation type="journal article" date="2019" name="Microbiol. Resour. Announc.">
        <title>Complete Genome Sequence of Halomonas sulfidaeris Strain Esulfide1 Isolated from a Metal Sulfide Rock at a Depth of 2,200 Meters, Obtained Using Nanopore Sequencing.</title>
        <authorList>
            <person name="Saito M."/>
            <person name="Nishigata A."/>
            <person name="Galipon J."/>
            <person name="Arakawa K."/>
        </authorList>
    </citation>
    <scope>NUCLEOTIDE SEQUENCE [LARGE SCALE GENOMIC DNA]</scope>
    <source>
        <strain evidence="1 2">ATCC BAA-803</strain>
    </source>
</reference>
<name>A0A455UC05_9GAMM</name>
<dbReference type="KEGG" id="hsr:HSBAA_20600"/>
<evidence type="ECO:0000313" key="1">
    <source>
        <dbReference type="EMBL" id="BBI60754.1"/>
    </source>
</evidence>
<protein>
    <submittedName>
        <fullName evidence="1">Uncharacterized protein</fullName>
    </submittedName>
</protein>
<dbReference type="Proteomes" id="UP000320231">
    <property type="component" value="Chromosome"/>
</dbReference>
<proteinExistence type="predicted"/>
<gene>
    <name evidence="1" type="ORF">HSBAA_20600</name>
</gene>
<accession>A0A455UC05</accession>
<sequence length="188" mass="21781">MLVKARARRKDNHLSQELNELERRSQVLFKSYARNRSRSLYPMPTMTLFCPCQRLASINEMLVRIEHYLQGAQGVSAVSKNTKHEHEQTLLDDFQHQQQQLKHLMAGRERAREESRLKTGYLTLLQRETDGLLDHLNVMAGKEATDNGRQNVTEVHERLLDIRSLLANLVQQSAESTEKPTEKAVKKH</sequence>